<comment type="caution">
    <text evidence="3">The sequence shown here is derived from an EMBL/GenBank/DDBJ whole genome shotgun (WGS) entry which is preliminary data.</text>
</comment>
<dbReference type="Gene3D" id="1.10.1660.10">
    <property type="match status" value="1"/>
</dbReference>
<dbReference type="CDD" id="cd00592">
    <property type="entry name" value="HTH_MerR-like"/>
    <property type="match status" value="1"/>
</dbReference>
<proteinExistence type="predicted"/>
<evidence type="ECO:0000259" key="2">
    <source>
        <dbReference type="PROSITE" id="PS50937"/>
    </source>
</evidence>
<dbReference type="PANTHER" id="PTHR30204:SF93">
    <property type="entry name" value="HTH MERR-TYPE DOMAIN-CONTAINING PROTEIN"/>
    <property type="match status" value="1"/>
</dbReference>
<gene>
    <name evidence="3" type="ORF">NN4_29260</name>
</gene>
<dbReference type="GO" id="GO:0003677">
    <property type="term" value="F:DNA binding"/>
    <property type="evidence" value="ECO:0007669"/>
    <property type="project" value="UniProtKB-KW"/>
</dbReference>
<dbReference type="Proteomes" id="UP000321424">
    <property type="component" value="Unassembled WGS sequence"/>
</dbReference>
<dbReference type="GO" id="GO:0003700">
    <property type="term" value="F:DNA-binding transcription factor activity"/>
    <property type="evidence" value="ECO:0007669"/>
    <property type="project" value="InterPro"/>
</dbReference>
<dbReference type="RefSeq" id="WP_222595058.1">
    <property type="nucleotide sequence ID" value="NZ_BJXA01000015.1"/>
</dbReference>
<evidence type="ECO:0000313" key="4">
    <source>
        <dbReference type="Proteomes" id="UP000321424"/>
    </source>
</evidence>
<feature type="domain" description="HTH merR-type" evidence="2">
    <location>
        <begin position="10"/>
        <end position="79"/>
    </location>
</feature>
<dbReference type="InterPro" id="IPR009061">
    <property type="entry name" value="DNA-bd_dom_put_sf"/>
</dbReference>
<dbReference type="SMART" id="SM00422">
    <property type="entry name" value="HTH_MERR"/>
    <property type="match status" value="1"/>
</dbReference>
<dbReference type="SUPFAM" id="SSF46955">
    <property type="entry name" value="Putative DNA-binding domain"/>
    <property type="match status" value="1"/>
</dbReference>
<accession>A0A511ME41</accession>
<dbReference type="Pfam" id="PF13411">
    <property type="entry name" value="MerR_1"/>
    <property type="match status" value="1"/>
</dbReference>
<dbReference type="EMBL" id="BJXA01000015">
    <property type="protein sequence ID" value="GEM38407.1"/>
    <property type="molecule type" value="Genomic_DNA"/>
</dbReference>
<reference evidence="3 4" key="1">
    <citation type="submission" date="2019-07" db="EMBL/GenBank/DDBJ databases">
        <title>Whole genome shotgun sequence of Nocardia ninae NBRC 108245.</title>
        <authorList>
            <person name="Hosoyama A."/>
            <person name="Uohara A."/>
            <person name="Ohji S."/>
            <person name="Ichikawa N."/>
        </authorList>
    </citation>
    <scope>NUCLEOTIDE SEQUENCE [LARGE SCALE GENOMIC DNA]</scope>
    <source>
        <strain evidence="3 4">NBRC 108245</strain>
    </source>
</reference>
<dbReference type="PANTHER" id="PTHR30204">
    <property type="entry name" value="REDOX-CYCLING DRUG-SENSING TRANSCRIPTIONAL ACTIVATOR SOXR"/>
    <property type="match status" value="1"/>
</dbReference>
<keyword evidence="4" id="KW-1185">Reference proteome</keyword>
<organism evidence="3 4">
    <name type="scientific">Nocardia ninae NBRC 108245</name>
    <dbReference type="NCBI Taxonomy" id="1210091"/>
    <lineage>
        <taxon>Bacteria</taxon>
        <taxon>Bacillati</taxon>
        <taxon>Actinomycetota</taxon>
        <taxon>Actinomycetes</taxon>
        <taxon>Mycobacteriales</taxon>
        <taxon>Nocardiaceae</taxon>
        <taxon>Nocardia</taxon>
    </lineage>
</organism>
<evidence type="ECO:0000256" key="1">
    <source>
        <dbReference type="ARBA" id="ARBA00023125"/>
    </source>
</evidence>
<dbReference type="InterPro" id="IPR000551">
    <property type="entry name" value="MerR-type_HTH_dom"/>
</dbReference>
<dbReference type="PROSITE" id="PS50937">
    <property type="entry name" value="HTH_MERR_2"/>
    <property type="match status" value="1"/>
</dbReference>
<sequence length="318" mass="35304">MTDDTQADGLVSIGELARRAGVTVRTIRFYCDEGILESHRSPGGHRMFYVDRTIERLLLARRLRALGFGLSSIADVLHGEQSIAEAVAAESSRLDVEFRSMAWRRASLRAVEAATPPQRAGRLALLATVQDSGAAHEGLQRFWRRVLAPVRRCDVDIFVGWNVPEPPTDPSVEEVVAYAELAALVAEPDLNSAVREQLWRKQPELIRDRQGLYAEAGEAMAEVAALVSEDVRPHGGDELDRFVNAHAGARGERDSPRFREQLLNDVTGTDRRIHRYWALTEQLLKTRITVGQAHNWMYDALARSTRLANAPAAHATSG</sequence>
<dbReference type="AlphaFoldDB" id="A0A511ME41"/>
<dbReference type="InterPro" id="IPR047057">
    <property type="entry name" value="MerR_fam"/>
</dbReference>
<keyword evidence="1" id="KW-0238">DNA-binding</keyword>
<evidence type="ECO:0000313" key="3">
    <source>
        <dbReference type="EMBL" id="GEM38407.1"/>
    </source>
</evidence>
<protein>
    <recommendedName>
        <fullName evidence="2">HTH merR-type domain-containing protein</fullName>
    </recommendedName>
</protein>
<name>A0A511ME41_9NOCA</name>
<dbReference type="PRINTS" id="PR00040">
    <property type="entry name" value="HTHMERR"/>
</dbReference>